<keyword evidence="3" id="KW-1185">Reference proteome</keyword>
<accession>A0A4C1W383</accession>
<evidence type="ECO:0000313" key="3">
    <source>
        <dbReference type="Proteomes" id="UP000299102"/>
    </source>
</evidence>
<reference evidence="2 3" key="1">
    <citation type="journal article" date="2019" name="Commun. Biol.">
        <title>The bagworm genome reveals a unique fibroin gene that provides high tensile strength.</title>
        <authorList>
            <person name="Kono N."/>
            <person name="Nakamura H."/>
            <person name="Ohtoshi R."/>
            <person name="Tomita M."/>
            <person name="Numata K."/>
            <person name="Arakawa K."/>
        </authorList>
    </citation>
    <scope>NUCLEOTIDE SEQUENCE [LARGE SCALE GENOMIC DNA]</scope>
</reference>
<dbReference type="AlphaFoldDB" id="A0A4C1W383"/>
<organism evidence="2 3">
    <name type="scientific">Eumeta variegata</name>
    <name type="common">Bagworm moth</name>
    <name type="synonym">Eumeta japonica</name>
    <dbReference type="NCBI Taxonomy" id="151549"/>
    <lineage>
        <taxon>Eukaryota</taxon>
        <taxon>Metazoa</taxon>
        <taxon>Ecdysozoa</taxon>
        <taxon>Arthropoda</taxon>
        <taxon>Hexapoda</taxon>
        <taxon>Insecta</taxon>
        <taxon>Pterygota</taxon>
        <taxon>Neoptera</taxon>
        <taxon>Endopterygota</taxon>
        <taxon>Lepidoptera</taxon>
        <taxon>Glossata</taxon>
        <taxon>Ditrysia</taxon>
        <taxon>Tineoidea</taxon>
        <taxon>Psychidae</taxon>
        <taxon>Oiketicinae</taxon>
        <taxon>Eumeta</taxon>
    </lineage>
</organism>
<gene>
    <name evidence="2" type="ORF">EVAR_33441_1</name>
</gene>
<dbReference type="Proteomes" id="UP000299102">
    <property type="component" value="Unassembled WGS sequence"/>
</dbReference>
<sequence>MLYLLSSKSYTWRIHPKRPHAGERRRLRTKAAAGKTTTTINRAAATALTGPLSLTIADANKFLLFVIYSLIMLTLETCLHPANDRSMEGAIHGRYCRSARCVEGEAAGPGARPARMVRFLIERDSKQAGDLNERGAADAAEKRSSKLRALRRERPTRNKKVFSFFRETLSFQEFVFRHKRPHRSQENVAISRGDGAESFAASDSRRGGVNAPLPRDVTAHSSTSDARHILSDSLRVSKDPIPALPGSGGRSADSGATHARAQSPHRPPVVYARRRRARPQYGRARRSVYALCRMREYSANISQIRTRTLILERAAPRPGAR</sequence>
<comment type="caution">
    <text evidence="2">The sequence shown here is derived from an EMBL/GenBank/DDBJ whole genome shotgun (WGS) entry which is preliminary data.</text>
</comment>
<protein>
    <submittedName>
        <fullName evidence="2">Uncharacterized protein</fullName>
    </submittedName>
</protein>
<proteinExistence type="predicted"/>
<evidence type="ECO:0000313" key="2">
    <source>
        <dbReference type="EMBL" id="GBP45012.1"/>
    </source>
</evidence>
<feature type="compositionally biased region" description="Basic and acidic residues" evidence="1">
    <location>
        <begin position="225"/>
        <end position="238"/>
    </location>
</feature>
<name>A0A4C1W383_EUMVA</name>
<evidence type="ECO:0000256" key="1">
    <source>
        <dbReference type="SAM" id="MobiDB-lite"/>
    </source>
</evidence>
<dbReference type="EMBL" id="BGZK01000462">
    <property type="protein sequence ID" value="GBP45012.1"/>
    <property type="molecule type" value="Genomic_DNA"/>
</dbReference>
<feature type="region of interest" description="Disordered" evidence="1">
    <location>
        <begin position="180"/>
        <end position="278"/>
    </location>
</feature>